<dbReference type="InterPro" id="IPR013525">
    <property type="entry name" value="ABC2_TM"/>
</dbReference>
<name>A0A9Y1I2P2_9RHOD</name>
<feature type="transmembrane region" description="Helical" evidence="5">
    <location>
        <begin position="267"/>
        <end position="284"/>
    </location>
</feature>
<dbReference type="PIRSF" id="PIRSF006648">
    <property type="entry name" value="DrrB"/>
    <property type="match status" value="1"/>
</dbReference>
<reference evidence="7" key="1">
    <citation type="journal article" date="2023" name="J. Phycol.">
        <title>Revised classification of the Cyanidiophyceae based on plastid genome data with descriptions of the Cavernulicolales ord. nov. and Galdieriales ord. nov. (Rhodophyta).</title>
        <authorList>
            <person name="Park S.I."/>
            <person name="Cho C.H."/>
            <person name="Ciniglia C."/>
            <person name="Huang T.Y."/>
            <person name="Liu S.L."/>
            <person name="Bustamante D.E."/>
            <person name="Calderon M.S."/>
            <person name="Mansilla A."/>
            <person name="McDermott T."/>
            <person name="Andersen R.A."/>
            <person name="Yoon H.S."/>
        </authorList>
    </citation>
    <scope>NUCLEOTIDE SEQUENCE</scope>
</reference>
<keyword evidence="7" id="KW-0934">Plastid</keyword>
<organism evidence="7">
    <name type="scientific">Gronococcus sybilensis</name>
    <dbReference type="NCBI Taxonomy" id="3028029"/>
    <lineage>
        <taxon>Eukaryota</taxon>
        <taxon>Rhodophyta</taxon>
        <taxon>Bangiophyceae</taxon>
        <taxon>Cavernulicolales</taxon>
        <taxon>Cavernulicolaceae</taxon>
        <taxon>Gronococcus</taxon>
    </lineage>
</organism>
<dbReference type="Pfam" id="PF01061">
    <property type="entry name" value="ABC2_membrane"/>
    <property type="match status" value="1"/>
</dbReference>
<evidence type="ECO:0000256" key="1">
    <source>
        <dbReference type="ARBA" id="ARBA00004141"/>
    </source>
</evidence>
<feature type="domain" description="ABC transmembrane type-2" evidence="6">
    <location>
        <begin position="45"/>
        <end position="287"/>
    </location>
</feature>
<sequence>MKSKKVLSPQNLADTIYVKGFLKELFQEIYALTRRLFVQLIRRPSTLIAGVVQPLLWLILFGALFQNAPVGIFSTTNSYVDFLAPGIIVFTAFGGALNAGLPIIFDREFGFFNRLLTAPLISRLSIMISSAILISTLSIVQASSIMYFSTIIGIESPNRIGIFLVTFIILLLTIGITSVSILLAFLAPGHVELLAVILLLNLPLLFSSTALAPLHFMPPWLQIVASLNPLTYAIEPIRCIYLNASSVGGEYTIENVWGALYLSSTKQILLVFDFCMLYLLNVVSKRKL</sequence>
<dbReference type="InterPro" id="IPR051328">
    <property type="entry name" value="T7SS_ABC-Transporter"/>
</dbReference>
<dbReference type="PANTHER" id="PTHR43077">
    <property type="entry name" value="TRANSPORT PERMEASE YVFS-RELATED"/>
    <property type="match status" value="1"/>
</dbReference>
<geneLocation type="plastid" evidence="7"/>
<keyword evidence="2 5" id="KW-0812">Transmembrane</keyword>
<feature type="transmembrane region" description="Helical" evidence="5">
    <location>
        <begin position="193"/>
        <end position="216"/>
    </location>
</feature>
<dbReference type="InterPro" id="IPR047817">
    <property type="entry name" value="ABC2_TM_bact-type"/>
</dbReference>
<dbReference type="PANTHER" id="PTHR43077:SF10">
    <property type="entry name" value="TRANSPORT PERMEASE PROTEIN"/>
    <property type="match status" value="1"/>
</dbReference>
<keyword evidence="4 5" id="KW-0472">Membrane</keyword>
<feature type="transmembrane region" description="Helical" evidence="5">
    <location>
        <begin position="126"/>
        <end position="148"/>
    </location>
</feature>
<dbReference type="InterPro" id="IPR000412">
    <property type="entry name" value="ABC_2_transport"/>
</dbReference>
<evidence type="ECO:0000259" key="6">
    <source>
        <dbReference type="PROSITE" id="PS51012"/>
    </source>
</evidence>
<feature type="transmembrane region" description="Helical" evidence="5">
    <location>
        <begin position="44"/>
        <end position="65"/>
    </location>
</feature>
<keyword evidence="3 5" id="KW-1133">Transmembrane helix</keyword>
<accession>A0A9Y1I2P2</accession>
<evidence type="ECO:0000256" key="5">
    <source>
        <dbReference type="SAM" id="Phobius"/>
    </source>
</evidence>
<dbReference type="PROSITE" id="PS51012">
    <property type="entry name" value="ABC_TM2"/>
    <property type="match status" value="1"/>
</dbReference>
<protein>
    <submittedName>
        <fullName evidence="7">ORF163</fullName>
    </submittedName>
</protein>
<dbReference type="GO" id="GO:0043190">
    <property type="term" value="C:ATP-binding cassette (ABC) transporter complex"/>
    <property type="evidence" value="ECO:0007669"/>
    <property type="project" value="InterPro"/>
</dbReference>
<dbReference type="EMBL" id="OP616812">
    <property type="protein sequence ID" value="WDA99185.1"/>
    <property type="molecule type" value="Genomic_DNA"/>
</dbReference>
<feature type="transmembrane region" description="Helical" evidence="5">
    <location>
        <begin position="160"/>
        <end position="186"/>
    </location>
</feature>
<evidence type="ECO:0000313" key="7">
    <source>
        <dbReference type="EMBL" id="WDA99185.1"/>
    </source>
</evidence>
<evidence type="ECO:0000256" key="2">
    <source>
        <dbReference type="ARBA" id="ARBA00022692"/>
    </source>
</evidence>
<comment type="subcellular location">
    <subcellularLocation>
        <location evidence="1">Membrane</location>
        <topology evidence="1">Multi-pass membrane protein</topology>
    </subcellularLocation>
</comment>
<feature type="transmembrane region" description="Helical" evidence="5">
    <location>
        <begin position="85"/>
        <end position="105"/>
    </location>
</feature>
<dbReference type="AlphaFoldDB" id="A0A9Y1I2P2"/>
<dbReference type="GO" id="GO:0140359">
    <property type="term" value="F:ABC-type transporter activity"/>
    <property type="evidence" value="ECO:0007669"/>
    <property type="project" value="InterPro"/>
</dbReference>
<dbReference type="PRINTS" id="PR00164">
    <property type="entry name" value="ABC2TRNSPORT"/>
</dbReference>
<evidence type="ECO:0000256" key="4">
    <source>
        <dbReference type="ARBA" id="ARBA00023136"/>
    </source>
</evidence>
<evidence type="ECO:0000256" key="3">
    <source>
        <dbReference type="ARBA" id="ARBA00022989"/>
    </source>
</evidence>
<gene>
    <name evidence="7" type="primary">ycf38</name>
    <name evidence="7" type="ORF">GRSY_180</name>
</gene>
<proteinExistence type="predicted"/>